<comment type="caution">
    <text evidence="1">The sequence shown here is derived from an EMBL/GenBank/DDBJ whole genome shotgun (WGS) entry which is preliminary data.</text>
</comment>
<dbReference type="RefSeq" id="WP_133741621.1">
    <property type="nucleotide sequence ID" value="NZ_SNYN01000007.1"/>
</dbReference>
<proteinExistence type="predicted"/>
<dbReference type="Pfam" id="PF19674">
    <property type="entry name" value="DUF6177"/>
    <property type="match status" value="1"/>
</dbReference>
<keyword evidence="2" id="KW-1185">Reference proteome</keyword>
<reference evidence="1 2" key="1">
    <citation type="submission" date="2019-03" db="EMBL/GenBank/DDBJ databases">
        <title>Genomic Encyclopedia of Type Strains, Phase IV (KMG-IV): sequencing the most valuable type-strain genomes for metagenomic binning, comparative biology and taxonomic classification.</title>
        <authorList>
            <person name="Goeker M."/>
        </authorList>
    </citation>
    <scope>NUCLEOTIDE SEQUENCE [LARGE SCALE GENOMIC DNA]</scope>
    <source>
        <strain evidence="1 2">DSM 46770</strain>
    </source>
</reference>
<dbReference type="EMBL" id="SNYN01000007">
    <property type="protein sequence ID" value="TDQ52276.1"/>
    <property type="molecule type" value="Genomic_DNA"/>
</dbReference>
<sequence>MNHPAIDIVTEKTAVAVQDRPVVPLASWLTDAVSACGRSGRGFQVLSSAESRLTFALRTVLNSVKARWVVEEPDGGGHYDGFSGIPLVWSGNAAFVPAPGEQDRSGPSRTFVRDASDLGSQLLVDLRVLHPAGEDLVLGGAAETLAQTLGEADPAGWGTSEPALSMWDRAALTALCRRRTPQATWFTFAGPGGWARSFVGTQRVSRVTSGVKETISFAVGYAKEEEIPLDRLAALAEEFTRQGILQTMTVQRTTGRPDLTYEPYWSGVPIPVGMAVGAEGVAEIGLDRALAAPTRGRTVGPRRAPSVWYRIGDGTDPDAWTGFRELMTHLRPEGPETV</sequence>
<protein>
    <submittedName>
        <fullName evidence="1">Uncharacterized protein</fullName>
    </submittedName>
</protein>
<dbReference type="AlphaFoldDB" id="A0A4V3D8L5"/>
<evidence type="ECO:0000313" key="2">
    <source>
        <dbReference type="Proteomes" id="UP000295281"/>
    </source>
</evidence>
<dbReference type="OrthoDB" id="5103427at2"/>
<name>A0A4V3D8L5_9ACTN</name>
<gene>
    <name evidence="1" type="ORF">EV190_107108</name>
</gene>
<evidence type="ECO:0000313" key="1">
    <source>
        <dbReference type="EMBL" id="TDQ52276.1"/>
    </source>
</evidence>
<dbReference type="Proteomes" id="UP000295281">
    <property type="component" value="Unassembled WGS sequence"/>
</dbReference>
<accession>A0A4V3D8L5</accession>
<dbReference type="InterPro" id="IPR046175">
    <property type="entry name" value="DUF6177"/>
</dbReference>
<organism evidence="1 2">
    <name type="scientific">Actinorugispora endophytica</name>
    <dbReference type="NCBI Taxonomy" id="1605990"/>
    <lineage>
        <taxon>Bacteria</taxon>
        <taxon>Bacillati</taxon>
        <taxon>Actinomycetota</taxon>
        <taxon>Actinomycetes</taxon>
        <taxon>Streptosporangiales</taxon>
        <taxon>Nocardiopsidaceae</taxon>
        <taxon>Actinorugispora</taxon>
    </lineage>
</organism>